<evidence type="ECO:0000256" key="2">
    <source>
        <dbReference type="ARBA" id="ARBA00023125"/>
    </source>
</evidence>
<proteinExistence type="inferred from homology"/>
<dbReference type="InterPro" id="IPR026282">
    <property type="entry name" value="MJ1563"/>
</dbReference>
<keyword evidence="1 4" id="KW-0805">Transcription regulation</keyword>
<organism evidence="5 6">
    <name type="scientific">Pontibacillus litoralis JSM 072002</name>
    <dbReference type="NCBI Taxonomy" id="1385512"/>
    <lineage>
        <taxon>Bacteria</taxon>
        <taxon>Bacillati</taxon>
        <taxon>Bacillota</taxon>
        <taxon>Bacilli</taxon>
        <taxon>Bacillales</taxon>
        <taxon>Bacillaceae</taxon>
        <taxon>Pontibacillus</taxon>
    </lineage>
</organism>
<dbReference type="STRING" id="1385512.N784_09525"/>
<dbReference type="GO" id="GO:0003677">
    <property type="term" value="F:DNA binding"/>
    <property type="evidence" value="ECO:0007669"/>
    <property type="project" value="UniProtKB-UniRule"/>
</dbReference>
<dbReference type="AlphaFoldDB" id="A0A0A5G2F3"/>
<dbReference type="PANTHER" id="PTHR38465">
    <property type="entry name" value="HTH-TYPE TRANSCRIPTIONAL REGULATOR MJ1563-RELATED"/>
    <property type="match status" value="1"/>
</dbReference>
<dbReference type="OrthoDB" id="9800374at2"/>
<evidence type="ECO:0000256" key="4">
    <source>
        <dbReference type="PIRNR" id="PIRNR006707"/>
    </source>
</evidence>
<dbReference type="RefSeq" id="WP_036835623.1">
    <property type="nucleotide sequence ID" value="NZ_AVPG01000024.1"/>
</dbReference>
<dbReference type="PANTHER" id="PTHR38465:SF1">
    <property type="entry name" value="HTH-TYPE TRANSCRIPTIONAL REGULATOR MJ1563-RELATED"/>
    <property type="match status" value="1"/>
</dbReference>
<keyword evidence="2 4" id="KW-0238">DNA-binding</keyword>
<dbReference type="InterPro" id="IPR036388">
    <property type="entry name" value="WH-like_DNA-bd_sf"/>
</dbReference>
<keyword evidence="3 4" id="KW-0804">Transcription</keyword>
<sequence>MSEFENDSLLNKLRYETITEFAKTLEMFGLTAGEARLFVALYLVNEPMTLDNMSEMLAKSKTSMSTGIRTLVDLNLVERVWVKGVRKDLYKANDDIFNKFMSSFVLRWLDATMRQKASILEIKQSLTEDKHSIPAHQVEELNDRLHQIITFHNEISQALSKLDV</sequence>
<comment type="caution">
    <text evidence="5">The sequence shown here is derived from an EMBL/GenBank/DDBJ whole genome shotgun (WGS) entry which is preliminary data.</text>
</comment>
<dbReference type="Proteomes" id="UP000030401">
    <property type="component" value="Unassembled WGS sequence"/>
</dbReference>
<dbReference type="eggNOG" id="COG1510">
    <property type="taxonomic scope" value="Bacteria"/>
</dbReference>
<name>A0A0A5G2F3_9BACI</name>
<protein>
    <recommendedName>
        <fullName evidence="4">HTH-type transcriptional regulator</fullName>
    </recommendedName>
</protein>
<evidence type="ECO:0000256" key="1">
    <source>
        <dbReference type="ARBA" id="ARBA00023015"/>
    </source>
</evidence>
<evidence type="ECO:0000256" key="3">
    <source>
        <dbReference type="ARBA" id="ARBA00023163"/>
    </source>
</evidence>
<dbReference type="SUPFAM" id="SSF46785">
    <property type="entry name" value="Winged helix' DNA-binding domain"/>
    <property type="match status" value="1"/>
</dbReference>
<dbReference type="InterPro" id="IPR036390">
    <property type="entry name" value="WH_DNA-bd_sf"/>
</dbReference>
<evidence type="ECO:0000313" key="6">
    <source>
        <dbReference type="Proteomes" id="UP000030401"/>
    </source>
</evidence>
<accession>A0A0A5G2F3</accession>
<keyword evidence="6" id="KW-1185">Reference proteome</keyword>
<dbReference type="InterPro" id="IPR052362">
    <property type="entry name" value="HTH-GbsR_regulator"/>
</dbReference>
<dbReference type="Gene3D" id="1.10.10.10">
    <property type="entry name" value="Winged helix-like DNA-binding domain superfamily/Winged helix DNA-binding domain"/>
    <property type="match status" value="1"/>
</dbReference>
<dbReference type="PIRSF" id="PIRSF006707">
    <property type="entry name" value="MJ1563"/>
    <property type="match status" value="1"/>
</dbReference>
<dbReference type="EMBL" id="AVPG01000024">
    <property type="protein sequence ID" value="KGX85270.1"/>
    <property type="molecule type" value="Genomic_DNA"/>
</dbReference>
<comment type="similarity">
    <text evidence="4">Belongs to the GbsR family.</text>
</comment>
<evidence type="ECO:0000313" key="5">
    <source>
        <dbReference type="EMBL" id="KGX85270.1"/>
    </source>
</evidence>
<gene>
    <name evidence="5" type="ORF">N784_09525</name>
</gene>
<reference evidence="5 6" key="1">
    <citation type="submission" date="2013-08" db="EMBL/GenBank/DDBJ databases">
        <authorList>
            <person name="Huang J."/>
            <person name="Wang G."/>
        </authorList>
    </citation>
    <scope>NUCLEOTIDE SEQUENCE [LARGE SCALE GENOMIC DNA]</scope>
    <source>
        <strain evidence="5 6">JSM 072002</strain>
    </source>
</reference>